<name>A0A6V7PL41_ANACO</name>
<proteinExistence type="predicted"/>
<feature type="region of interest" description="Disordered" evidence="1">
    <location>
        <begin position="129"/>
        <end position="164"/>
    </location>
</feature>
<sequence length="164" mass="18654">MRMDKVHHVSPEPHQSKRSTYRTGICTHHPFPLPLPLALRSSSRSLPSLSSLFISLYLILALFRGGEKLLAVEREQERAFFSAFIEDKVDKWERIAAKISGKTAEDVKAFHDEMAEDISQIEAGFVPLPDCDDEPECPESDGKGKQPTTLNQRKNQKWTLQEHL</sequence>
<feature type="compositionally biased region" description="Basic and acidic residues" evidence="1">
    <location>
        <begin position="1"/>
        <end position="15"/>
    </location>
</feature>
<dbReference type="CDD" id="cd00167">
    <property type="entry name" value="SANT"/>
    <property type="match status" value="1"/>
</dbReference>
<accession>A0A6V7PL41</accession>
<reference evidence="2" key="1">
    <citation type="submission" date="2020-07" db="EMBL/GenBank/DDBJ databases">
        <authorList>
            <person name="Lin J."/>
        </authorList>
    </citation>
    <scope>NUCLEOTIDE SEQUENCE</scope>
</reference>
<protein>
    <recommendedName>
        <fullName evidence="3">SANT domain-containing protein</fullName>
    </recommendedName>
</protein>
<feature type="compositionally biased region" description="Acidic residues" evidence="1">
    <location>
        <begin position="130"/>
        <end position="139"/>
    </location>
</feature>
<feature type="compositionally biased region" description="Polar residues" evidence="1">
    <location>
        <begin position="146"/>
        <end position="164"/>
    </location>
</feature>
<evidence type="ECO:0008006" key="3">
    <source>
        <dbReference type="Google" id="ProtNLM"/>
    </source>
</evidence>
<dbReference type="AlphaFoldDB" id="A0A6V7PL41"/>
<evidence type="ECO:0000313" key="2">
    <source>
        <dbReference type="EMBL" id="CAD1831363.1"/>
    </source>
</evidence>
<feature type="region of interest" description="Disordered" evidence="1">
    <location>
        <begin position="1"/>
        <end position="20"/>
    </location>
</feature>
<organism evidence="2">
    <name type="scientific">Ananas comosus var. bracteatus</name>
    <name type="common">red pineapple</name>
    <dbReference type="NCBI Taxonomy" id="296719"/>
    <lineage>
        <taxon>Eukaryota</taxon>
        <taxon>Viridiplantae</taxon>
        <taxon>Streptophyta</taxon>
        <taxon>Embryophyta</taxon>
        <taxon>Tracheophyta</taxon>
        <taxon>Spermatophyta</taxon>
        <taxon>Magnoliopsida</taxon>
        <taxon>Liliopsida</taxon>
        <taxon>Poales</taxon>
        <taxon>Bromeliaceae</taxon>
        <taxon>Bromelioideae</taxon>
        <taxon>Ananas</taxon>
    </lineage>
</organism>
<dbReference type="Gene3D" id="1.10.10.60">
    <property type="entry name" value="Homeodomain-like"/>
    <property type="match status" value="1"/>
</dbReference>
<dbReference type="InterPro" id="IPR001005">
    <property type="entry name" value="SANT/Myb"/>
</dbReference>
<dbReference type="EMBL" id="LR862149">
    <property type="protein sequence ID" value="CAD1831363.1"/>
    <property type="molecule type" value="Genomic_DNA"/>
</dbReference>
<evidence type="ECO:0000256" key="1">
    <source>
        <dbReference type="SAM" id="MobiDB-lite"/>
    </source>
</evidence>
<gene>
    <name evidence="2" type="ORF">CB5_LOCUS14574</name>
</gene>